<evidence type="ECO:0000313" key="1">
    <source>
        <dbReference type="EMBL" id="VYT93584.1"/>
    </source>
</evidence>
<dbReference type="RefSeq" id="WP_021840616.1">
    <property type="nucleotide sequence ID" value="NZ_CACRUX010000033.1"/>
</dbReference>
<dbReference type="EMBL" id="CACRUX010000033">
    <property type="protein sequence ID" value="VYT93584.1"/>
    <property type="molecule type" value="Genomic_DNA"/>
</dbReference>
<evidence type="ECO:0008006" key="2">
    <source>
        <dbReference type="Google" id="ProtNLM"/>
    </source>
</evidence>
<organism evidence="1">
    <name type="scientific">Veillonella ratti</name>
    <dbReference type="NCBI Taxonomy" id="103892"/>
    <lineage>
        <taxon>Bacteria</taxon>
        <taxon>Bacillati</taxon>
        <taxon>Bacillota</taxon>
        <taxon>Negativicutes</taxon>
        <taxon>Veillonellales</taxon>
        <taxon>Veillonellaceae</taxon>
        <taxon>Veillonella</taxon>
    </lineage>
</organism>
<accession>A0A6N3AMD0</accession>
<gene>
    <name evidence="1" type="ORF">VRLFYP33_00827</name>
</gene>
<name>A0A6N3AMD0_9FIRM</name>
<dbReference type="AlphaFoldDB" id="A0A6N3AMD0"/>
<reference evidence="1" key="1">
    <citation type="submission" date="2019-11" db="EMBL/GenBank/DDBJ databases">
        <authorList>
            <person name="Feng L."/>
        </authorList>
    </citation>
    <scope>NUCLEOTIDE SEQUENCE</scope>
    <source>
        <strain evidence="1">VrattiLFYP33</strain>
    </source>
</reference>
<sequence length="72" mass="7958">MNTQASVKEAAGILGISEQAVRIGLQRGKFDIFGRAIDMTGKGKRFKYVIFRAPLLKFVNGDWTVQEIGKEG</sequence>
<proteinExistence type="predicted"/>
<protein>
    <recommendedName>
        <fullName evidence="2">Helix-turn-helix domain protein</fullName>
    </recommendedName>
</protein>